<dbReference type="RefSeq" id="WP_006745801.1">
    <property type="nucleotide sequence ID" value="NZ_CP007029.1"/>
</dbReference>
<dbReference type="GO" id="GO:0004527">
    <property type="term" value="F:exonuclease activity"/>
    <property type="evidence" value="ECO:0007669"/>
    <property type="project" value="UniProtKB-KW"/>
</dbReference>
<name>W0DKZ2_9GAMM</name>
<dbReference type="Gene3D" id="3.10.310.30">
    <property type="match status" value="1"/>
</dbReference>
<dbReference type="GO" id="GO:0003676">
    <property type="term" value="F:nucleic acid binding"/>
    <property type="evidence" value="ECO:0007669"/>
    <property type="project" value="InterPro"/>
</dbReference>
<evidence type="ECO:0000259" key="7">
    <source>
        <dbReference type="Pfam" id="PF02272"/>
    </source>
</evidence>
<accession>W0DKZ2</accession>
<dbReference type="PANTHER" id="PTHR30255">
    <property type="entry name" value="SINGLE-STRANDED-DNA-SPECIFIC EXONUCLEASE RECJ"/>
    <property type="match status" value="1"/>
</dbReference>
<feature type="domain" description="DDH" evidence="6">
    <location>
        <begin position="79"/>
        <end position="219"/>
    </location>
</feature>
<dbReference type="Pfam" id="PF02272">
    <property type="entry name" value="DHHA1"/>
    <property type="match status" value="1"/>
</dbReference>
<keyword evidence="4" id="KW-0378">Hydrolase</keyword>
<dbReference type="InterPro" id="IPR001667">
    <property type="entry name" value="DDH_dom"/>
</dbReference>
<organism evidence="9 10">
    <name type="scientific">Thioalkalivibrio paradoxus ARh 1</name>
    <dbReference type="NCBI Taxonomy" id="713585"/>
    <lineage>
        <taxon>Bacteria</taxon>
        <taxon>Pseudomonadati</taxon>
        <taxon>Pseudomonadota</taxon>
        <taxon>Gammaproteobacteria</taxon>
        <taxon>Chromatiales</taxon>
        <taxon>Ectothiorhodospiraceae</taxon>
        <taxon>Thioalkalivibrio</taxon>
    </lineage>
</organism>
<reference evidence="9 10" key="1">
    <citation type="submission" date="2013-12" db="EMBL/GenBank/DDBJ databases">
        <authorList>
            <consortium name="DOE Joint Genome Institute"/>
            <person name="Muyzer G."/>
            <person name="Huntemann M."/>
            <person name="Han J."/>
            <person name="Chen A."/>
            <person name="Kyrpides N."/>
            <person name="Mavromatis K."/>
            <person name="Markowitz V."/>
            <person name="Palaniappan K."/>
            <person name="Ivanova N."/>
            <person name="Schaumberg A."/>
            <person name="Pati A."/>
            <person name="Liolios K."/>
            <person name="Nordberg H.P."/>
            <person name="Cantor M.N."/>
            <person name="Hua S.X."/>
            <person name="Woyke T."/>
        </authorList>
    </citation>
    <scope>NUCLEOTIDE SEQUENCE [LARGE SCALE GENOMIC DNA]</scope>
    <source>
        <strain evidence="9 10">ARh 1</strain>
    </source>
</reference>
<evidence type="ECO:0000256" key="3">
    <source>
        <dbReference type="ARBA" id="ARBA00022722"/>
    </source>
</evidence>
<evidence type="ECO:0000313" key="10">
    <source>
        <dbReference type="Proteomes" id="UP000005289"/>
    </source>
</evidence>
<dbReference type="AlphaFoldDB" id="W0DKZ2"/>
<evidence type="ECO:0000259" key="6">
    <source>
        <dbReference type="Pfam" id="PF01368"/>
    </source>
</evidence>
<evidence type="ECO:0000256" key="5">
    <source>
        <dbReference type="ARBA" id="ARBA00022839"/>
    </source>
</evidence>
<dbReference type="Proteomes" id="UP000005289">
    <property type="component" value="Chromosome"/>
</dbReference>
<keyword evidence="3" id="KW-0540">Nuclease</keyword>
<feature type="domain" description="RecJ OB" evidence="8">
    <location>
        <begin position="477"/>
        <end position="579"/>
    </location>
</feature>
<feature type="domain" description="DHHA1" evidence="7">
    <location>
        <begin position="364"/>
        <end position="462"/>
    </location>
</feature>
<keyword evidence="5 9" id="KW-0269">Exonuclease</keyword>
<dbReference type="KEGG" id="tti:THITH_04025"/>
<dbReference type="STRING" id="713585.THITH_04025"/>
<evidence type="ECO:0000256" key="4">
    <source>
        <dbReference type="ARBA" id="ARBA00022801"/>
    </source>
</evidence>
<protein>
    <recommendedName>
        <fullName evidence="2">Single-stranded-DNA-specific exonuclease RecJ</fullName>
    </recommendedName>
</protein>
<keyword evidence="10" id="KW-1185">Reference proteome</keyword>
<dbReference type="Pfam" id="PF17768">
    <property type="entry name" value="RecJ_OB"/>
    <property type="match status" value="1"/>
</dbReference>
<evidence type="ECO:0000256" key="1">
    <source>
        <dbReference type="ARBA" id="ARBA00005915"/>
    </source>
</evidence>
<dbReference type="InterPro" id="IPR038763">
    <property type="entry name" value="DHH_sf"/>
</dbReference>
<dbReference type="Gene3D" id="3.90.1640.30">
    <property type="match status" value="1"/>
</dbReference>
<comment type="similarity">
    <text evidence="1">Belongs to the RecJ family.</text>
</comment>
<dbReference type="OrthoDB" id="9809852at2"/>
<dbReference type="SUPFAM" id="SSF64182">
    <property type="entry name" value="DHH phosphoesterases"/>
    <property type="match status" value="1"/>
</dbReference>
<dbReference type="EMBL" id="CP007029">
    <property type="protein sequence ID" value="AHE97565.1"/>
    <property type="molecule type" value="Genomic_DNA"/>
</dbReference>
<evidence type="ECO:0000256" key="2">
    <source>
        <dbReference type="ARBA" id="ARBA00019841"/>
    </source>
</evidence>
<dbReference type="InterPro" id="IPR041122">
    <property type="entry name" value="RecJ_OB"/>
</dbReference>
<dbReference type="PANTHER" id="PTHR30255:SF2">
    <property type="entry name" value="SINGLE-STRANDED-DNA-SPECIFIC EXONUCLEASE RECJ"/>
    <property type="match status" value="1"/>
</dbReference>
<dbReference type="Pfam" id="PF01368">
    <property type="entry name" value="DHH"/>
    <property type="match status" value="1"/>
</dbReference>
<dbReference type="InterPro" id="IPR003156">
    <property type="entry name" value="DHHA1_dom"/>
</dbReference>
<gene>
    <name evidence="9" type="ORF">THITH_04025</name>
</gene>
<dbReference type="HOGENOM" id="CLU_009736_5_1_6"/>
<dbReference type="InterPro" id="IPR051673">
    <property type="entry name" value="SSDNA_exonuclease_RecJ"/>
</dbReference>
<evidence type="ECO:0000313" key="9">
    <source>
        <dbReference type="EMBL" id="AHE97565.1"/>
    </source>
</evidence>
<proteinExistence type="inferred from homology"/>
<evidence type="ECO:0000259" key="8">
    <source>
        <dbReference type="Pfam" id="PF17768"/>
    </source>
</evidence>
<sequence>MEPLIEAFVADGGVLREAEQLGLHPVAARVLANRASRAGVAPDWLLDFALRSLDPPDGLPDIEVAAERVARAVTERETVALVTDADSDGVNASAVLSRALIHHFGHPPDRVQHYIGLKLTEGYGLSDAVCDRILESASRPRLVITADIGSSDGPRIARLAEAGIDVVVTDHHGIPAQGGPDAALAFVNPQRPDSRYPDPLIAGVMVAWLLLWATRRHLIARGRLRADSPSLRELFGWVATGTVADVVSLARSRNNRIVVRAGIDQIEAGTYPCWRALRPHLGDAAKPLDASDLAFGIGPRLNAAGRLHDAMAGVHFLLAPDDATAVDRVAVLNQTNETRRAIEKRLTAEALEVAREQLRQGRCALVVFLTDGHAGVQGIVASRIMQAFGRPGVCLSARPDAPAVLAGSCRSIDGLSMLDTLQALACNEPGLFLSYGGHAGAAGLTLRQERLADFEAAFESEVAHRLRGQVLRPRILIDGDVPAGGIDWALLEGLAAIGPYGREFPEPVFRSQFTVLEAREVGAAGGHWRLALRHGGVRLGGIWFGAGRDAPVRPGEVVPLVFTPEANWWQGQRRLQIRVLARDRSVAHAAAS</sequence>